<comment type="caution">
    <text evidence="1">The sequence shown here is derived from an EMBL/GenBank/DDBJ whole genome shotgun (WGS) entry which is preliminary data.</text>
</comment>
<dbReference type="Proteomes" id="UP001314229">
    <property type="component" value="Unassembled WGS sequence"/>
</dbReference>
<dbReference type="EMBL" id="CAWUFR010000284">
    <property type="protein sequence ID" value="CAK6975089.1"/>
    <property type="molecule type" value="Genomic_DNA"/>
</dbReference>
<dbReference type="AlphaFoldDB" id="A0AAV1PW55"/>
<keyword evidence="2" id="KW-1185">Reference proteome</keyword>
<evidence type="ECO:0000313" key="2">
    <source>
        <dbReference type="Proteomes" id="UP001314229"/>
    </source>
</evidence>
<protein>
    <submittedName>
        <fullName evidence="1">Uncharacterized protein</fullName>
    </submittedName>
</protein>
<sequence length="76" mass="9213">MILKRRLFRYEDSIGPLMDKNKHGNPEKTRLSQYMQQHILPHCSLEENQIKLKIPRIRYTRTKTRFNIYLAGGRRN</sequence>
<gene>
    <name evidence="1" type="ORF">FSCOSCO3_A006959</name>
</gene>
<reference evidence="1 2" key="1">
    <citation type="submission" date="2024-01" db="EMBL/GenBank/DDBJ databases">
        <authorList>
            <person name="Alioto T."/>
            <person name="Alioto T."/>
            <person name="Gomez Garrido J."/>
        </authorList>
    </citation>
    <scope>NUCLEOTIDE SEQUENCE [LARGE SCALE GENOMIC DNA]</scope>
</reference>
<accession>A0AAV1PW55</accession>
<organism evidence="1 2">
    <name type="scientific">Scomber scombrus</name>
    <name type="common">Atlantic mackerel</name>
    <name type="synonym">Scomber vernalis</name>
    <dbReference type="NCBI Taxonomy" id="13677"/>
    <lineage>
        <taxon>Eukaryota</taxon>
        <taxon>Metazoa</taxon>
        <taxon>Chordata</taxon>
        <taxon>Craniata</taxon>
        <taxon>Vertebrata</taxon>
        <taxon>Euteleostomi</taxon>
        <taxon>Actinopterygii</taxon>
        <taxon>Neopterygii</taxon>
        <taxon>Teleostei</taxon>
        <taxon>Neoteleostei</taxon>
        <taxon>Acanthomorphata</taxon>
        <taxon>Pelagiaria</taxon>
        <taxon>Scombriformes</taxon>
        <taxon>Scombridae</taxon>
        <taxon>Scomber</taxon>
    </lineage>
</organism>
<proteinExistence type="predicted"/>
<name>A0AAV1PW55_SCOSC</name>
<evidence type="ECO:0000313" key="1">
    <source>
        <dbReference type="EMBL" id="CAK6975089.1"/>
    </source>
</evidence>